<accession>A1RSL6</accession>
<dbReference type="eggNOG" id="arCOG04150">
    <property type="taxonomic scope" value="Archaea"/>
</dbReference>
<dbReference type="EMBL" id="CP000504">
    <property type="protein sequence ID" value="ABL87948.1"/>
    <property type="molecule type" value="Genomic_DNA"/>
</dbReference>
<feature type="domain" description="PNO1 second type I KH" evidence="2">
    <location>
        <begin position="88"/>
        <end position="170"/>
    </location>
</feature>
<dbReference type="SUPFAM" id="SSF54791">
    <property type="entry name" value="Eukaryotic type KH-domain (KH-domain type I)"/>
    <property type="match status" value="1"/>
</dbReference>
<dbReference type="InterPro" id="IPR019964">
    <property type="entry name" value="KH_domain_protein_archaea"/>
</dbReference>
<evidence type="ECO:0000313" key="4">
    <source>
        <dbReference type="Proteomes" id="UP000002595"/>
    </source>
</evidence>
<sequence length="176" mass="20082">MASDYLRGEILQPIEKKRIKAAREFVKLVDGRFGARVELDEKELYIKVKPGPDVTVDSVLKLREMIKAIALGFTPEQALELENDEYTLVVIDLKEYTDKPNHLRRIKGRIIGEEGRARRTIEYLAEVHMVVGDNYVAILGKMEDVEIARRAVEMLIEGKKHNTVYKFIQGAKGRGS</sequence>
<dbReference type="InterPro" id="IPR036612">
    <property type="entry name" value="KH_dom_type_1_sf"/>
</dbReference>
<protein>
    <recommendedName>
        <fullName evidence="2">PNO1 second type I KH domain-containing protein</fullName>
    </recommendedName>
</protein>
<dbReference type="InterPro" id="IPR055211">
    <property type="entry name" value="KH_PNO1_2nd"/>
</dbReference>
<evidence type="ECO:0000256" key="1">
    <source>
        <dbReference type="ARBA" id="ARBA00022884"/>
    </source>
</evidence>
<evidence type="ECO:0000259" key="2">
    <source>
        <dbReference type="Pfam" id="PF22891"/>
    </source>
</evidence>
<dbReference type="GO" id="GO:0003723">
    <property type="term" value="F:RNA binding"/>
    <property type="evidence" value="ECO:0007669"/>
    <property type="project" value="UniProtKB-KW"/>
</dbReference>
<dbReference type="AlphaFoldDB" id="A1RSL6"/>
<keyword evidence="4" id="KW-1185">Reference proteome</keyword>
<dbReference type="PANTHER" id="PTHR12826:SF13">
    <property type="entry name" value="RNA-BINDING PROTEIN PNO1"/>
    <property type="match status" value="1"/>
</dbReference>
<gene>
    <name evidence="3" type="ordered locus">Pisl_0772</name>
</gene>
<dbReference type="PANTHER" id="PTHR12826">
    <property type="entry name" value="RIBONUCLEASE Y"/>
    <property type="match status" value="1"/>
</dbReference>
<reference evidence="3" key="1">
    <citation type="submission" date="2006-12" db="EMBL/GenBank/DDBJ databases">
        <title>Complete sequence of Pyrobaculum islandicum DSM 4184.</title>
        <authorList>
            <person name="Copeland A."/>
            <person name="Lucas S."/>
            <person name="Lapidus A."/>
            <person name="Barry K."/>
            <person name="Detter J.C."/>
            <person name="Glavina del Rio T."/>
            <person name="Dalin E."/>
            <person name="Tice H."/>
            <person name="Pitluck S."/>
            <person name="Meincke L."/>
            <person name="Brettin T."/>
            <person name="Bruce D."/>
            <person name="Han C."/>
            <person name="Tapia R."/>
            <person name="Gilna P."/>
            <person name="Schmutz J."/>
            <person name="Larimer F."/>
            <person name="Land M."/>
            <person name="Hauser L."/>
            <person name="Kyrpides N."/>
            <person name="Mikhailova N."/>
            <person name="Cozen A.E."/>
            <person name="Fitz-Gibbon S.T."/>
            <person name="House C.H."/>
            <person name="Saltikov C."/>
            <person name="Lowe T."/>
            <person name="Richardson P."/>
        </authorList>
    </citation>
    <scope>NUCLEOTIDE SEQUENCE [LARGE SCALE GENOMIC DNA]</scope>
    <source>
        <strain evidence="3">DSM 4184</strain>
    </source>
</reference>
<dbReference type="RefSeq" id="WP_011762524.1">
    <property type="nucleotide sequence ID" value="NC_008701.1"/>
</dbReference>
<dbReference type="HOGENOM" id="CLU_064992_3_1_2"/>
<dbReference type="NCBIfam" id="NF010328">
    <property type="entry name" value="PRK13763.1-3"/>
    <property type="match status" value="1"/>
</dbReference>
<dbReference type="GeneID" id="4617299"/>
<evidence type="ECO:0000313" key="3">
    <source>
        <dbReference type="EMBL" id="ABL87948.1"/>
    </source>
</evidence>
<proteinExistence type="predicted"/>
<organism evidence="3 4">
    <name type="scientific">Pyrobaculum islandicum (strain DSM 4184 / JCM 9189 / GEO3)</name>
    <dbReference type="NCBI Taxonomy" id="384616"/>
    <lineage>
        <taxon>Archaea</taxon>
        <taxon>Thermoproteota</taxon>
        <taxon>Thermoprotei</taxon>
        <taxon>Thermoproteales</taxon>
        <taxon>Thermoproteaceae</taxon>
        <taxon>Pyrobaculum</taxon>
    </lineage>
</organism>
<dbReference type="OrthoDB" id="7870at2157"/>
<keyword evidence="1" id="KW-0694">RNA-binding</keyword>
<dbReference type="KEGG" id="pis:Pisl_0772"/>
<dbReference type="STRING" id="384616.Pisl_0772"/>
<dbReference type="Proteomes" id="UP000002595">
    <property type="component" value="Chromosome"/>
</dbReference>
<dbReference type="Pfam" id="PF22891">
    <property type="entry name" value="KH_PNO1_2nd"/>
    <property type="match status" value="1"/>
</dbReference>
<dbReference type="Gene3D" id="3.30.1370.10">
    <property type="entry name" value="K Homology domain, type 1"/>
    <property type="match status" value="2"/>
</dbReference>
<dbReference type="NCBIfam" id="TIGR03665">
    <property type="entry name" value="arCOG04150"/>
    <property type="match status" value="1"/>
</dbReference>
<name>A1RSL6_PYRIL</name>